<dbReference type="AlphaFoldDB" id="A0A1I0IWX1"/>
<dbReference type="Proteomes" id="UP000198508">
    <property type="component" value="Unassembled WGS sequence"/>
</dbReference>
<dbReference type="EMBL" id="FOIM01000024">
    <property type="protein sequence ID" value="SEU01870.1"/>
    <property type="molecule type" value="Genomic_DNA"/>
</dbReference>
<protein>
    <recommendedName>
        <fullName evidence="1">Gp5/Type VI secretion system Vgr protein OB-fold domain-containing protein</fullName>
    </recommendedName>
</protein>
<organism evidence="2 3">
    <name type="scientific">Enterocloster lavalensis</name>
    <dbReference type="NCBI Taxonomy" id="460384"/>
    <lineage>
        <taxon>Bacteria</taxon>
        <taxon>Bacillati</taxon>
        <taxon>Bacillota</taxon>
        <taxon>Clostridia</taxon>
        <taxon>Lachnospirales</taxon>
        <taxon>Lachnospiraceae</taxon>
        <taxon>Enterocloster</taxon>
    </lineage>
</organism>
<keyword evidence="3" id="KW-1185">Reference proteome</keyword>
<dbReference type="InterPro" id="IPR006531">
    <property type="entry name" value="Gp5/Vgr_OB"/>
</dbReference>
<dbReference type="Gene3D" id="2.160.20.120">
    <property type="match status" value="1"/>
</dbReference>
<dbReference type="Gene3D" id="2.40.50.230">
    <property type="entry name" value="Gp5 N-terminal domain"/>
    <property type="match status" value="1"/>
</dbReference>
<name>A0A1I0IWX1_9FIRM</name>
<proteinExistence type="predicted"/>
<evidence type="ECO:0000313" key="2">
    <source>
        <dbReference type="EMBL" id="SEU01870.1"/>
    </source>
</evidence>
<dbReference type="InterPro" id="IPR037026">
    <property type="entry name" value="Vgr_OB-fold_dom_sf"/>
</dbReference>
<gene>
    <name evidence="2" type="ORF">SAMN05216313_12471</name>
</gene>
<evidence type="ECO:0000313" key="3">
    <source>
        <dbReference type="Proteomes" id="UP000198508"/>
    </source>
</evidence>
<sequence>MGGLLDGLTARTPQDRMDSIATGIVRENWNKDCPGAVKVELFMGEQGKNVTGWIPVLSPYAGKEHGMYFLPEIGSEVVIAFNLGDRNCPIVLGSLWNNVNTLPGKTAVEKNTVKRLRTKGGCEIVFDEEEKKESLTIHTPAGLSVRMEDEAKLVTVGDREGKNKVVLDCDKGRITVAADQKIELSAGGNVMISLDGGSKTVKIDCDNIKLNAGRGLELKGQSMKAEGTSIQVKGQSALKLESGAMTEVKGSMVKIN</sequence>
<dbReference type="Pfam" id="PF04717">
    <property type="entry name" value="Phage_base_V"/>
    <property type="match status" value="1"/>
</dbReference>
<dbReference type="STRING" id="460384.SAMN05216313_12471"/>
<feature type="domain" description="Gp5/Type VI secretion system Vgr protein OB-fold" evidence="1">
    <location>
        <begin position="22"/>
        <end position="96"/>
    </location>
</feature>
<reference evidence="3" key="1">
    <citation type="submission" date="2016-10" db="EMBL/GenBank/DDBJ databases">
        <authorList>
            <person name="Varghese N."/>
            <person name="Submissions S."/>
        </authorList>
    </citation>
    <scope>NUCLEOTIDE SEQUENCE [LARGE SCALE GENOMIC DNA]</scope>
    <source>
        <strain evidence="3">NLAE-zl-G277</strain>
    </source>
</reference>
<dbReference type="RefSeq" id="WP_092367903.1">
    <property type="nucleotide sequence ID" value="NZ_FOIM01000024.1"/>
</dbReference>
<dbReference type="SUPFAM" id="SSF69255">
    <property type="entry name" value="gp5 N-terminal domain-like"/>
    <property type="match status" value="1"/>
</dbReference>
<dbReference type="SUPFAM" id="SSF69349">
    <property type="entry name" value="Phage fibre proteins"/>
    <property type="match status" value="1"/>
</dbReference>
<accession>A0A1I0IWX1</accession>
<evidence type="ECO:0000259" key="1">
    <source>
        <dbReference type="Pfam" id="PF04717"/>
    </source>
</evidence>